<dbReference type="EMBL" id="PEBW01000002">
    <property type="protein sequence ID" value="PTQ52451.1"/>
    <property type="molecule type" value="Genomic_DNA"/>
</dbReference>
<protein>
    <recommendedName>
        <fullName evidence="1">PRC-barrel domain-containing protein</fullName>
    </recommendedName>
</protein>
<evidence type="ECO:0000313" key="3">
    <source>
        <dbReference type="Proteomes" id="UP000244016"/>
    </source>
</evidence>
<dbReference type="Proteomes" id="UP000244016">
    <property type="component" value="Unassembled WGS sequence"/>
</dbReference>
<dbReference type="Pfam" id="PF05239">
    <property type="entry name" value="PRC"/>
    <property type="match status" value="1"/>
</dbReference>
<dbReference type="InterPro" id="IPR027275">
    <property type="entry name" value="PRC-brl_dom"/>
</dbReference>
<organism evidence="2 3">
    <name type="scientific">Brockia lithotrophica</name>
    <dbReference type="NCBI Taxonomy" id="933949"/>
    <lineage>
        <taxon>Bacteria</taxon>
        <taxon>Bacillati</taxon>
        <taxon>Bacillota</taxon>
        <taxon>Bacilli</taxon>
        <taxon>Bacillales</taxon>
        <taxon>Bacillales Family X. Incertae Sedis</taxon>
        <taxon>Brockia</taxon>
    </lineage>
</organism>
<sequence length="92" mass="10223">MAYVLRISEFQSKDVVRLSDGKRLGRVADVEIDPDAGRVLALVVPKGGGMFSWFRRPEETVVRWEDIETIGVDVILVRTPDSPAARLPEGKS</sequence>
<dbReference type="Gene3D" id="2.30.30.240">
    <property type="entry name" value="PRC-barrel domain"/>
    <property type="match status" value="1"/>
</dbReference>
<dbReference type="InterPro" id="IPR011033">
    <property type="entry name" value="PRC_barrel-like_sf"/>
</dbReference>
<dbReference type="PANTHER" id="PTHR40061:SF1">
    <property type="entry name" value="SPORULATION PROTEIN YLMC-RELATED"/>
    <property type="match status" value="1"/>
</dbReference>
<name>A0A2T5G8D8_9BACL</name>
<accession>A0A2T5G8D8</accession>
<dbReference type="PANTHER" id="PTHR40061">
    <property type="entry name" value="SPORULATION PROTEIN YLMC-RELATED"/>
    <property type="match status" value="1"/>
</dbReference>
<dbReference type="SUPFAM" id="SSF50346">
    <property type="entry name" value="PRC-barrel domain"/>
    <property type="match status" value="1"/>
</dbReference>
<evidence type="ECO:0000259" key="1">
    <source>
        <dbReference type="Pfam" id="PF05239"/>
    </source>
</evidence>
<comment type="caution">
    <text evidence="2">The sequence shown here is derived from an EMBL/GenBank/DDBJ whole genome shotgun (WGS) entry which is preliminary data.</text>
</comment>
<evidence type="ECO:0000313" key="2">
    <source>
        <dbReference type="EMBL" id="PTQ52451.1"/>
    </source>
</evidence>
<dbReference type="NCBIfam" id="TIGR02888">
    <property type="entry name" value="spore_YlmC_YmxH"/>
    <property type="match status" value="1"/>
</dbReference>
<gene>
    <name evidence="2" type="ORF">BLITH_0630</name>
</gene>
<dbReference type="InterPro" id="IPR014238">
    <property type="entry name" value="Spore_YlmC/YmxH"/>
</dbReference>
<proteinExistence type="predicted"/>
<reference evidence="2 3" key="1">
    <citation type="submission" date="2017-08" db="EMBL/GenBank/DDBJ databases">
        <title>Burning lignite coal seam in the remote Altai Mountains harbors a hydrogen-driven thermophilic microbial community.</title>
        <authorList>
            <person name="Kadnikov V.V."/>
            <person name="Mardanov A.V."/>
            <person name="Ivasenko D."/>
            <person name="Beletsky A.V."/>
            <person name="Karnachuk O.V."/>
            <person name="Ravin N.V."/>
        </authorList>
    </citation>
    <scope>NUCLEOTIDE SEQUENCE [LARGE SCALE GENOMIC DNA]</scope>
    <source>
        <strain evidence="2">AL31</strain>
    </source>
</reference>
<dbReference type="AlphaFoldDB" id="A0A2T5G8D8"/>
<feature type="domain" description="PRC-barrel" evidence="1">
    <location>
        <begin position="5"/>
        <end position="80"/>
    </location>
</feature>